<organism evidence="1 2">
    <name type="scientific">Candidatus Nitrosocosmicus arcticus</name>
    <dbReference type="NCBI Taxonomy" id="2035267"/>
    <lineage>
        <taxon>Archaea</taxon>
        <taxon>Nitrososphaerota</taxon>
        <taxon>Nitrososphaeria</taxon>
        <taxon>Nitrososphaerales</taxon>
        <taxon>Nitrososphaeraceae</taxon>
        <taxon>Candidatus Nitrosocosmicus</taxon>
    </lineage>
</organism>
<dbReference type="EMBL" id="VOAH01000004">
    <property type="protein sequence ID" value="TVP41285.1"/>
    <property type="molecule type" value="Genomic_DNA"/>
</dbReference>
<dbReference type="AlphaFoldDB" id="A0A557SXF3"/>
<sequence length="47" mass="5543">MFSSNKRYKQILVDIDNYNASREIGHMGDSFNQVLPKLINRFKRGKL</sequence>
<accession>A0A557SXF3</accession>
<evidence type="ECO:0000313" key="2">
    <source>
        <dbReference type="Proteomes" id="UP000315289"/>
    </source>
</evidence>
<name>A0A557SXF3_9ARCH</name>
<dbReference type="Proteomes" id="UP000315289">
    <property type="component" value="Unassembled WGS sequence"/>
</dbReference>
<evidence type="ECO:0000313" key="1">
    <source>
        <dbReference type="EMBL" id="TVP41285.1"/>
    </source>
</evidence>
<proteinExistence type="predicted"/>
<comment type="caution">
    <text evidence="1">The sequence shown here is derived from an EMBL/GenBank/DDBJ whole genome shotgun (WGS) entry which is preliminary data.</text>
</comment>
<reference evidence="1 2" key="1">
    <citation type="journal article" date="2019" name="Front. Microbiol.">
        <title>Ammonia Oxidation by the Arctic Terrestrial Thaumarchaeote Candidatus Nitrosocosmicus arcticus Is Stimulated by Increasing Temperatures.</title>
        <authorList>
            <person name="Alves R.J.E."/>
            <person name="Kerou M."/>
            <person name="Zappe A."/>
            <person name="Bittner R."/>
            <person name="Abby S.S."/>
            <person name="Schmidt H.A."/>
            <person name="Pfeifer K."/>
            <person name="Schleper C."/>
        </authorList>
    </citation>
    <scope>NUCLEOTIDE SEQUENCE [LARGE SCALE GENOMIC DNA]</scope>
    <source>
        <strain evidence="1 2">Kfb</strain>
    </source>
</reference>
<protein>
    <submittedName>
        <fullName evidence="1">Uncharacterized protein</fullName>
    </submittedName>
</protein>
<gene>
    <name evidence="1" type="ORF">NARC_40250</name>
</gene>
<keyword evidence="2" id="KW-1185">Reference proteome</keyword>